<keyword evidence="1" id="KW-1133">Transmembrane helix</keyword>
<keyword evidence="1" id="KW-0472">Membrane</keyword>
<evidence type="ECO:0000313" key="3">
    <source>
        <dbReference type="EMBL" id="CAI5765993.1"/>
    </source>
</evidence>
<dbReference type="SUPFAM" id="SSF90112">
    <property type="entry name" value="Neurotransmitter-gated ion-channel transmembrane pore"/>
    <property type="match status" value="1"/>
</dbReference>
<dbReference type="InterPro" id="IPR038050">
    <property type="entry name" value="Neuro_actylchol_rec"/>
</dbReference>
<keyword evidence="1" id="KW-0812">Transmembrane</keyword>
<proteinExistence type="predicted"/>
<keyword evidence="4" id="KW-1185">Reference proteome</keyword>
<keyword evidence="3" id="KW-0675">Receptor</keyword>
<dbReference type="Gene3D" id="1.20.58.390">
    <property type="entry name" value="Neurotransmitter-gated ion-channel transmembrane domain"/>
    <property type="match status" value="1"/>
</dbReference>
<dbReference type="GO" id="GO:0016020">
    <property type="term" value="C:membrane"/>
    <property type="evidence" value="ECO:0007669"/>
    <property type="project" value="InterPro"/>
</dbReference>
<dbReference type="InterPro" id="IPR036719">
    <property type="entry name" value="Neuro-gated_channel_TM_sf"/>
</dbReference>
<dbReference type="GO" id="GO:0004888">
    <property type="term" value="F:transmembrane signaling receptor activity"/>
    <property type="evidence" value="ECO:0007669"/>
    <property type="project" value="InterPro"/>
</dbReference>
<organism evidence="3 4">
    <name type="scientific">Podarcis lilfordi</name>
    <name type="common">Lilford's wall lizard</name>
    <dbReference type="NCBI Taxonomy" id="74358"/>
    <lineage>
        <taxon>Eukaryota</taxon>
        <taxon>Metazoa</taxon>
        <taxon>Chordata</taxon>
        <taxon>Craniata</taxon>
        <taxon>Vertebrata</taxon>
        <taxon>Euteleostomi</taxon>
        <taxon>Lepidosauria</taxon>
        <taxon>Squamata</taxon>
        <taxon>Bifurcata</taxon>
        <taxon>Unidentata</taxon>
        <taxon>Episquamata</taxon>
        <taxon>Laterata</taxon>
        <taxon>Lacertibaenia</taxon>
        <taxon>Lacertidae</taxon>
        <taxon>Podarcis</taxon>
    </lineage>
</organism>
<gene>
    <name evidence="3" type="ORF">PODLI_1B021729</name>
</gene>
<reference evidence="3" key="1">
    <citation type="submission" date="2022-12" db="EMBL/GenBank/DDBJ databases">
        <authorList>
            <person name="Alioto T."/>
            <person name="Alioto T."/>
            <person name="Gomez Garrido J."/>
        </authorList>
    </citation>
    <scope>NUCLEOTIDE SEQUENCE</scope>
</reference>
<evidence type="ECO:0000313" key="4">
    <source>
        <dbReference type="Proteomes" id="UP001178461"/>
    </source>
</evidence>
<dbReference type="EMBL" id="OX395127">
    <property type="protein sequence ID" value="CAI5765993.1"/>
    <property type="molecule type" value="Genomic_DNA"/>
</dbReference>
<name>A0AA35JWH2_9SAUR</name>
<feature type="transmembrane region" description="Helical" evidence="1">
    <location>
        <begin position="57"/>
        <end position="80"/>
    </location>
</feature>
<feature type="domain" description="Neurotransmitter-gated ion-channel transmembrane" evidence="2">
    <location>
        <begin position="63"/>
        <end position="138"/>
    </location>
</feature>
<feature type="transmembrane region" description="Helical" evidence="1">
    <location>
        <begin position="118"/>
        <end position="139"/>
    </location>
</feature>
<dbReference type="Proteomes" id="UP001178461">
    <property type="component" value="Chromosome 2"/>
</dbReference>
<dbReference type="AlphaFoldDB" id="A0AA35JWH2"/>
<dbReference type="GO" id="GO:0005216">
    <property type="term" value="F:monoatomic ion channel activity"/>
    <property type="evidence" value="ECO:0007669"/>
    <property type="project" value="InterPro"/>
</dbReference>
<protein>
    <submittedName>
        <fullName evidence="3">5-hydroxytryptamine receptor 3A-like</fullName>
    </submittedName>
</protein>
<feature type="transmembrane region" description="Helical" evidence="1">
    <location>
        <begin position="237"/>
        <end position="255"/>
    </location>
</feature>
<accession>A0AA35JWH2</accession>
<evidence type="ECO:0000259" key="2">
    <source>
        <dbReference type="Pfam" id="PF02932"/>
    </source>
</evidence>
<dbReference type="InterPro" id="IPR006201">
    <property type="entry name" value="Neur_channel"/>
</dbReference>
<dbReference type="InterPro" id="IPR006029">
    <property type="entry name" value="Neurotrans-gated_channel_TM"/>
</dbReference>
<dbReference type="PANTHER" id="PTHR18945">
    <property type="entry name" value="NEUROTRANSMITTER GATED ION CHANNEL"/>
    <property type="match status" value="1"/>
</dbReference>
<evidence type="ECO:0000256" key="1">
    <source>
        <dbReference type="SAM" id="Phobius"/>
    </source>
</evidence>
<dbReference type="Pfam" id="PF02932">
    <property type="entry name" value="Neur_chan_memb"/>
    <property type="match status" value="1"/>
</dbReference>
<sequence>MSDKTFSTKLDAKDRNLYLTNGEWKYNNIIVSRDTMTGLEMNYSTVTYQIFMQRRPILYVLNLIIPTAVLFFLDMAVSFTSASDSEKISVKITLILEVSFLSLILNSILPASSDDPPIIAKFFMGVFLLMVVSLLENYVTRSLKEMKPPRWFLKCERLISSRRKKKTSEKYVPYPDEQKEPCDHALAGKEDAEAEAYIFLRSIYSEVKQMREQLFPDKSQMATNAEWNRIMAITESLFFYARLIFSVLFIAYIILKWRSEM</sequence>